<proteinExistence type="predicted"/>
<keyword evidence="1" id="KW-0732">Signal</keyword>
<protein>
    <submittedName>
        <fullName evidence="3">PepSY-like domain-containing protein</fullName>
    </submittedName>
</protein>
<evidence type="ECO:0000313" key="3">
    <source>
        <dbReference type="EMBL" id="MEN7550501.1"/>
    </source>
</evidence>
<dbReference type="InterPro" id="IPR021533">
    <property type="entry name" value="PepSY-like"/>
</dbReference>
<dbReference type="Gene3D" id="3.10.450.360">
    <property type="match status" value="1"/>
</dbReference>
<feature type="domain" description="Putative beta-lactamase-inhibitor-like PepSY-like" evidence="2">
    <location>
        <begin position="54"/>
        <end position="142"/>
    </location>
</feature>
<evidence type="ECO:0000259" key="2">
    <source>
        <dbReference type="Pfam" id="PF11396"/>
    </source>
</evidence>
<feature type="chain" id="PRO_5043342577" evidence="1">
    <location>
        <begin position="21"/>
        <end position="148"/>
    </location>
</feature>
<dbReference type="Pfam" id="PF11396">
    <property type="entry name" value="PepSY_like"/>
    <property type="match status" value="1"/>
</dbReference>
<dbReference type="PROSITE" id="PS51257">
    <property type="entry name" value="PROKAR_LIPOPROTEIN"/>
    <property type="match status" value="1"/>
</dbReference>
<feature type="signal peptide" evidence="1">
    <location>
        <begin position="1"/>
        <end position="20"/>
    </location>
</feature>
<comment type="caution">
    <text evidence="3">The sequence shown here is derived from an EMBL/GenBank/DDBJ whole genome shotgun (WGS) entry which is preliminary data.</text>
</comment>
<gene>
    <name evidence="3" type="ORF">AAG747_21455</name>
</gene>
<dbReference type="Proteomes" id="UP001403385">
    <property type="component" value="Unassembled WGS sequence"/>
</dbReference>
<keyword evidence="4" id="KW-1185">Reference proteome</keyword>
<dbReference type="AlphaFoldDB" id="A0AAW9SC02"/>
<dbReference type="RefSeq" id="WP_346823284.1">
    <property type="nucleotide sequence ID" value="NZ_JBDKWZ010000014.1"/>
</dbReference>
<sequence>MKRFILPLFTLVALMGTSCAQDISKSEVPSVVLNAFQQRFEQAKKIEWERKGEVYEVEFDMGLTEFEAWLDHSGQFLRIKEELFGKDLPEGIKSKIASEFVNFRIDDVDKIDEKGKITYKVELDSATEQDRKVTFDEAGEILENNVDW</sequence>
<accession>A0AAW9SC02</accession>
<reference evidence="3 4" key="1">
    <citation type="submission" date="2024-04" db="EMBL/GenBank/DDBJ databases">
        <title>Novel genus in family Flammeovirgaceae.</title>
        <authorList>
            <person name="Nguyen T.H."/>
            <person name="Vuong T.Q."/>
            <person name="Le H."/>
            <person name="Kim S.-G."/>
        </authorList>
    </citation>
    <scope>NUCLEOTIDE SEQUENCE [LARGE SCALE GENOMIC DNA]</scope>
    <source>
        <strain evidence="3 4">JCM 23209</strain>
    </source>
</reference>
<dbReference type="EMBL" id="JBDKWZ010000014">
    <property type="protein sequence ID" value="MEN7550501.1"/>
    <property type="molecule type" value="Genomic_DNA"/>
</dbReference>
<name>A0AAW9SC02_9BACT</name>
<organism evidence="3 4">
    <name type="scientific">Rapidithrix thailandica</name>
    <dbReference type="NCBI Taxonomy" id="413964"/>
    <lineage>
        <taxon>Bacteria</taxon>
        <taxon>Pseudomonadati</taxon>
        <taxon>Bacteroidota</taxon>
        <taxon>Cytophagia</taxon>
        <taxon>Cytophagales</taxon>
        <taxon>Flammeovirgaceae</taxon>
        <taxon>Rapidithrix</taxon>
    </lineage>
</organism>
<evidence type="ECO:0000256" key="1">
    <source>
        <dbReference type="SAM" id="SignalP"/>
    </source>
</evidence>
<dbReference type="SUPFAM" id="SSF160574">
    <property type="entry name" value="BT0923-like"/>
    <property type="match status" value="1"/>
</dbReference>
<evidence type="ECO:0000313" key="4">
    <source>
        <dbReference type="Proteomes" id="UP001403385"/>
    </source>
</evidence>